<dbReference type="Proteomes" id="UP000287651">
    <property type="component" value="Unassembled WGS sequence"/>
</dbReference>
<dbReference type="AlphaFoldDB" id="A0A427B5F2"/>
<gene>
    <name evidence="2" type="ORF">B296_00003958</name>
</gene>
<sequence length="247" mass="27906">MDHSSRDMMHLLILIAFVAPVESFAVGLICLRIRAFIYHLKCSCDCVGVHDAISTIIAHMVPRHVITSNGHLLCGKLPFFGPPSSIAISSLPWLSNLMQAVHDCDSVVTSRQLEELRIYFQISLEVILSIYGCEDYPYHTFCRGFYLSIDALETRFRGPSNYYLSPRTRFKIKGAISYGKGWRSHFFIVDRGEDWGFPVVWAAHTMDNAQPLHSADETEALGKIRALFSSGAIEPKKEARLSCRRVH</sequence>
<feature type="chain" id="PRO_5019249512" evidence="1">
    <location>
        <begin position="24"/>
        <end position="247"/>
    </location>
</feature>
<keyword evidence="1" id="KW-0732">Signal</keyword>
<evidence type="ECO:0000313" key="3">
    <source>
        <dbReference type="Proteomes" id="UP000287651"/>
    </source>
</evidence>
<proteinExistence type="predicted"/>
<accession>A0A427B5F2</accession>
<evidence type="ECO:0000313" key="2">
    <source>
        <dbReference type="EMBL" id="RRT83709.1"/>
    </source>
</evidence>
<comment type="caution">
    <text evidence="2">The sequence shown here is derived from an EMBL/GenBank/DDBJ whole genome shotgun (WGS) entry which is preliminary data.</text>
</comment>
<feature type="signal peptide" evidence="1">
    <location>
        <begin position="1"/>
        <end position="23"/>
    </location>
</feature>
<organism evidence="2 3">
    <name type="scientific">Ensete ventricosum</name>
    <name type="common">Abyssinian banana</name>
    <name type="synonym">Musa ensete</name>
    <dbReference type="NCBI Taxonomy" id="4639"/>
    <lineage>
        <taxon>Eukaryota</taxon>
        <taxon>Viridiplantae</taxon>
        <taxon>Streptophyta</taxon>
        <taxon>Embryophyta</taxon>
        <taxon>Tracheophyta</taxon>
        <taxon>Spermatophyta</taxon>
        <taxon>Magnoliopsida</taxon>
        <taxon>Liliopsida</taxon>
        <taxon>Zingiberales</taxon>
        <taxon>Musaceae</taxon>
        <taxon>Ensete</taxon>
    </lineage>
</organism>
<evidence type="ECO:0000256" key="1">
    <source>
        <dbReference type="SAM" id="SignalP"/>
    </source>
</evidence>
<name>A0A427B5F2_ENSVE</name>
<reference evidence="2 3" key="1">
    <citation type="journal article" date="2014" name="Agronomy (Basel)">
        <title>A Draft Genome Sequence for Ensete ventricosum, the Drought-Tolerant Tree Against Hunger.</title>
        <authorList>
            <person name="Harrison J."/>
            <person name="Moore K.A."/>
            <person name="Paszkiewicz K."/>
            <person name="Jones T."/>
            <person name="Grant M."/>
            <person name="Ambacheew D."/>
            <person name="Muzemil S."/>
            <person name="Studholme D.J."/>
        </authorList>
    </citation>
    <scope>NUCLEOTIDE SEQUENCE [LARGE SCALE GENOMIC DNA]</scope>
</reference>
<dbReference type="EMBL" id="AMZH03000442">
    <property type="protein sequence ID" value="RRT83709.1"/>
    <property type="molecule type" value="Genomic_DNA"/>
</dbReference>
<protein>
    <submittedName>
        <fullName evidence="2">Uncharacterized protein</fullName>
    </submittedName>
</protein>